<evidence type="ECO:0000256" key="1">
    <source>
        <dbReference type="ARBA" id="ARBA00004141"/>
    </source>
</evidence>
<feature type="transmembrane region" description="Helical" evidence="6">
    <location>
        <begin position="84"/>
        <end position="106"/>
    </location>
</feature>
<feature type="transmembrane region" description="Helical" evidence="6">
    <location>
        <begin position="472"/>
        <end position="494"/>
    </location>
</feature>
<feature type="transmembrane region" description="Helical" evidence="6">
    <location>
        <begin position="371"/>
        <end position="390"/>
    </location>
</feature>
<evidence type="ECO:0000256" key="3">
    <source>
        <dbReference type="ARBA" id="ARBA00022692"/>
    </source>
</evidence>
<feature type="transmembrane region" description="Helical" evidence="6">
    <location>
        <begin position="186"/>
        <end position="206"/>
    </location>
</feature>
<dbReference type="GO" id="GO:0015086">
    <property type="term" value="F:cadmium ion transmembrane transporter activity"/>
    <property type="evidence" value="ECO:0007669"/>
    <property type="project" value="TreeGrafter"/>
</dbReference>
<dbReference type="NCBIfam" id="NF001923">
    <property type="entry name" value="PRK00701.1"/>
    <property type="match status" value="1"/>
</dbReference>
<organism evidence="7">
    <name type="scientific">Fagopyrum tataricum</name>
    <name type="common">Tartarian buckwheat</name>
    <name type="synonym">Polygonum tataricum</name>
    <dbReference type="NCBI Taxonomy" id="62330"/>
    <lineage>
        <taxon>Eukaryota</taxon>
        <taxon>Viridiplantae</taxon>
        <taxon>Streptophyta</taxon>
        <taxon>Embryophyta</taxon>
        <taxon>Tracheophyta</taxon>
        <taxon>Spermatophyta</taxon>
        <taxon>Magnoliopsida</taxon>
        <taxon>eudicotyledons</taxon>
        <taxon>Gunneridae</taxon>
        <taxon>Pentapetalae</taxon>
        <taxon>Caryophyllales</taxon>
        <taxon>Polygonaceae</taxon>
        <taxon>Polygonoideae</taxon>
        <taxon>Fagopyreae</taxon>
        <taxon>Fagopyrum</taxon>
    </lineage>
</organism>
<protein>
    <submittedName>
        <fullName evidence="7">Natural resistance-associated macrophage protein 1</fullName>
    </submittedName>
</protein>
<dbReference type="EMBL" id="OR351076">
    <property type="protein sequence ID" value="WNH25159.1"/>
    <property type="molecule type" value="mRNA"/>
</dbReference>
<evidence type="ECO:0000256" key="2">
    <source>
        <dbReference type="ARBA" id="ARBA00009965"/>
    </source>
</evidence>
<dbReference type="GO" id="GO:0005886">
    <property type="term" value="C:plasma membrane"/>
    <property type="evidence" value="ECO:0007669"/>
    <property type="project" value="TreeGrafter"/>
</dbReference>
<name>A0AA95Z3B3_FAGTA</name>
<reference evidence="7" key="1">
    <citation type="submission" date="2023-07" db="EMBL/GenBank/DDBJ databases">
        <authorList>
            <person name="Wang J."/>
            <person name="Kong J."/>
            <person name="Liu Y."/>
            <person name="Li M."/>
            <person name="Chen Z."/>
            <person name="Yu H."/>
        </authorList>
    </citation>
    <scope>NUCLEOTIDE SEQUENCE</scope>
</reference>
<dbReference type="GO" id="GO:0034755">
    <property type="term" value="P:iron ion transmembrane transport"/>
    <property type="evidence" value="ECO:0007669"/>
    <property type="project" value="TreeGrafter"/>
</dbReference>
<accession>A0AA95Z3B3</accession>
<feature type="transmembrane region" description="Helical" evidence="6">
    <location>
        <begin position="49"/>
        <end position="64"/>
    </location>
</feature>
<evidence type="ECO:0000313" key="7">
    <source>
        <dbReference type="EMBL" id="WNH25159.1"/>
    </source>
</evidence>
<feature type="transmembrane region" description="Helical" evidence="6">
    <location>
        <begin position="396"/>
        <end position="416"/>
    </location>
</feature>
<evidence type="ECO:0000256" key="5">
    <source>
        <dbReference type="ARBA" id="ARBA00023136"/>
    </source>
</evidence>
<dbReference type="NCBIfam" id="TIGR01197">
    <property type="entry name" value="nramp"/>
    <property type="match status" value="1"/>
</dbReference>
<feature type="transmembrane region" description="Helical" evidence="6">
    <location>
        <begin position="267"/>
        <end position="295"/>
    </location>
</feature>
<evidence type="ECO:0000256" key="6">
    <source>
        <dbReference type="SAM" id="Phobius"/>
    </source>
</evidence>
<dbReference type="PRINTS" id="PR00447">
    <property type="entry name" value="NATRESASSCMP"/>
</dbReference>
<feature type="transmembrane region" description="Helical" evidence="6">
    <location>
        <begin position="157"/>
        <end position="174"/>
    </location>
</feature>
<feature type="transmembrane region" description="Helical" evidence="6">
    <location>
        <begin position="126"/>
        <end position="151"/>
    </location>
</feature>
<feature type="transmembrane region" description="Helical" evidence="6">
    <location>
        <begin position="428"/>
        <end position="452"/>
    </location>
</feature>
<proteinExistence type="evidence at transcript level"/>
<evidence type="ECO:0000256" key="4">
    <source>
        <dbReference type="ARBA" id="ARBA00022989"/>
    </source>
</evidence>
<dbReference type="NCBIfam" id="NF037982">
    <property type="entry name" value="Nramp_1"/>
    <property type="match status" value="1"/>
</dbReference>
<dbReference type="HAMAP" id="MF_00221">
    <property type="entry name" value="NRAMP"/>
    <property type="match status" value="1"/>
</dbReference>
<dbReference type="GO" id="GO:0005384">
    <property type="term" value="F:manganese ion transmembrane transporter activity"/>
    <property type="evidence" value="ECO:0007669"/>
    <property type="project" value="TreeGrafter"/>
</dbReference>
<dbReference type="PANTHER" id="PTHR11706:SF54">
    <property type="entry name" value="METAL TRANSPORTER NRAMP1"/>
    <property type="match status" value="1"/>
</dbReference>
<dbReference type="Pfam" id="PF01566">
    <property type="entry name" value="Nramp"/>
    <property type="match status" value="1"/>
</dbReference>
<keyword evidence="4 6" id="KW-1133">Transmembrane helix</keyword>
<keyword evidence="3 6" id="KW-0812">Transmembrane</keyword>
<dbReference type="PANTHER" id="PTHR11706">
    <property type="entry name" value="SOLUTE CARRIER PROTEIN FAMILY 11 MEMBER"/>
    <property type="match status" value="1"/>
</dbReference>
<dbReference type="InterPro" id="IPR001046">
    <property type="entry name" value="NRAMP_fam"/>
</dbReference>
<dbReference type="AlphaFoldDB" id="A0AA95Z3B3"/>
<feature type="transmembrane region" description="Helical" evidence="6">
    <location>
        <begin position="226"/>
        <end position="246"/>
    </location>
</feature>
<comment type="similarity">
    <text evidence="2">Belongs to the NRAMP (TC 2.A.55) family.</text>
</comment>
<keyword evidence="5 6" id="KW-0472">Membrane</keyword>
<feature type="transmembrane region" description="Helical" evidence="6">
    <location>
        <begin position="332"/>
        <end position="351"/>
    </location>
</feature>
<comment type="subcellular location">
    <subcellularLocation>
        <location evidence="1">Membrane</location>
        <topology evidence="1">Multi-pass membrane protein</topology>
    </subcellularLocation>
</comment>
<gene>
    <name evidence="7" type="primary">Nramp1</name>
</gene>
<sequence length="542" mass="58627">MAAAGSGSGEQQHQFIVGNGTGGHVIAPLIDSIEPDQIIVPDKKSWKNIFAYMGPGFLVSIGYIDPGNFETDLQAGAQFKYELLWIILVASCAALLIQSLAANLGVVTGKHLAEHCRAEYPKRTNFILWVLAETAIVACDIPEVIGTAFALNMLFSIPIWIGVLLTGLSTLVLLALQQYGVRKLEFLVATLVLTIAICFCIELGYANPHAPEVINGLFVPQLKGNGATGLAISLLGAMVMPHNLFLHSALVLSRKIPRSVGGIKEACRYYLIESGMALAIAFLINVSVISVSGAICNSSILNPEDQESCSDLDLNRASFLLKNVLGKWSSKLFAIALLASGQSSTITGTYAGQYVMQGFLDLRLVPWMRNLLTRCLAIVPSLIVALVGGSSGAGKLIIIASMILSFELPFALVPLLKFTSSKTKMGIYANSFLVSAITWIIGLLIMIINIFFITSSFIKLLIHNNLKTEMKVFSGILGFSGMLVYLAAIGYLIIRKNKEHSHLLSLTRSDNSHQVNEEPDSLPRDDITSMQLPRMRANADVD</sequence>